<reference evidence="6" key="2">
    <citation type="journal article" date="2012" name="G3 (Bethesda)">
        <title>Pichia sorbitophila, an interspecies yeast hybrid reveals early steps of genome resolution following polyploidization.</title>
        <authorList>
            <person name="Leh Louis V."/>
            <person name="Despons L."/>
            <person name="Friedrich A."/>
            <person name="Martin T."/>
            <person name="Durrens P."/>
            <person name="Casaregola S."/>
            <person name="Neuveglise C."/>
            <person name="Fairhead C."/>
            <person name="Marck C."/>
            <person name="Cruz J.A."/>
            <person name="Straub M.L."/>
            <person name="Kugler V."/>
            <person name="Sacerdot C."/>
            <person name="Uzunov Z."/>
            <person name="Thierry A."/>
            <person name="Weiss S."/>
            <person name="Bleykasten C."/>
            <person name="De Montigny J."/>
            <person name="Jacques N."/>
            <person name="Jung P."/>
            <person name="Lemaire M."/>
            <person name="Mallet S."/>
            <person name="Morel G."/>
            <person name="Richard G.F."/>
            <person name="Sarkar A."/>
            <person name="Savel G."/>
            <person name="Schacherer J."/>
            <person name="Seret M.L."/>
            <person name="Talla E."/>
            <person name="Samson G."/>
            <person name="Jubin C."/>
            <person name="Poulain J."/>
            <person name="Vacherie B."/>
            <person name="Barbe V."/>
            <person name="Pelletier E."/>
            <person name="Sherman D.J."/>
            <person name="Westhof E."/>
            <person name="Weissenbach J."/>
            <person name="Baret P.V."/>
            <person name="Wincker P."/>
            <person name="Gaillardin C."/>
            <person name="Dujon B."/>
            <person name="Souciet J.L."/>
        </authorList>
    </citation>
    <scope>NUCLEOTIDE SEQUENCE [LARGE SCALE GENOMIC DNA]</scope>
    <source>
        <strain evidence="6">ATCC MYA-4447 / BCRC 22081 / CBS 7064 / NBRC 10061 / NRRL Y-12695</strain>
    </source>
</reference>
<dbReference type="PANTHER" id="PTHR12128">
    <property type="entry name" value="DIHYDRODIPICOLINATE SYNTHASE"/>
    <property type="match status" value="1"/>
</dbReference>
<evidence type="ECO:0000256" key="1">
    <source>
        <dbReference type="PIRNR" id="PIRNR001365"/>
    </source>
</evidence>
<dbReference type="HOGENOM" id="CLU_049343_0_0_1"/>
<gene>
    <name evidence="5" type="primary">Piso0_003695</name>
    <name evidence="4" type="ORF">GNLVRS01_PISO0K00538g</name>
    <name evidence="5" type="ORF">GNLVRS01_PISO0L00539g</name>
</gene>
<dbReference type="SUPFAM" id="SSF51569">
    <property type="entry name" value="Aldolase"/>
    <property type="match status" value="1"/>
</dbReference>
<keyword evidence="1" id="KW-0456">Lyase</keyword>
<sequence length="318" mass="34520">MTVRPDIFLPSGIYTPVVTFFKNEGTLGLDIESQVKHASHLYESGIRGLLVSGSLGENVHLTREERKSLVAALRKEIPDKAFKLIAGLPPMGSISDVATESAGLYEAGADYLIVLTPGYFGPALTSQEGLVEYFSQVANKSSLPVIIYNFPGTSNNVTLTPDSITKLSLHSNIVGIKLTHLNFDVYTLLGDNKAKDTKKNFTLLTGLGSVLVPSLSLGLQGAIDGLSALFPKTMNYLFKLFHEGEMRKALELQAKIVKANAIIADLNAIGVKFALNHYYGIGEVTCRPPLAKRLSYDSFAKYESDLDTIFSIEASLNK</sequence>
<dbReference type="Proteomes" id="UP000005222">
    <property type="component" value="Chromosome L"/>
</dbReference>
<dbReference type="SMART" id="SM01130">
    <property type="entry name" value="DHDPS"/>
    <property type="match status" value="1"/>
</dbReference>
<dbReference type="EMBL" id="FO082049">
    <property type="protein sequence ID" value="CCE83123.1"/>
    <property type="molecule type" value="Genomic_DNA"/>
</dbReference>
<dbReference type="STRING" id="559304.G8Y6C4"/>
<feature type="binding site" evidence="3">
    <location>
        <position position="223"/>
    </location>
    <ligand>
        <name>pyruvate</name>
        <dbReference type="ChEBI" id="CHEBI:15361"/>
    </ligand>
</feature>
<dbReference type="EMBL" id="FO082048">
    <property type="protein sequence ID" value="CCE84154.1"/>
    <property type="molecule type" value="Genomic_DNA"/>
</dbReference>
<name>G8Y6C4_PICSO</name>
<dbReference type="Proteomes" id="UP000005222">
    <property type="component" value="Chromosome K"/>
</dbReference>
<keyword evidence="6" id="KW-1185">Reference proteome</keyword>
<dbReference type="CDD" id="cd00408">
    <property type="entry name" value="DHDPS-like"/>
    <property type="match status" value="1"/>
</dbReference>
<proteinExistence type="inferred from homology"/>
<dbReference type="OrthoDB" id="191315at2759"/>
<dbReference type="InterPro" id="IPR002220">
    <property type="entry name" value="DapA-like"/>
</dbReference>
<dbReference type="Gene3D" id="3.20.20.70">
    <property type="entry name" value="Aldolase class I"/>
    <property type="match status" value="1"/>
</dbReference>
<dbReference type="InterPro" id="IPR013785">
    <property type="entry name" value="Aldolase_TIM"/>
</dbReference>
<dbReference type="InParanoid" id="G8Y6C4"/>
<dbReference type="PANTHER" id="PTHR12128:SF68">
    <property type="entry name" value="DIHYDRODIPICOLINATE SYNTHETASE"/>
    <property type="match status" value="1"/>
</dbReference>
<feature type="active site" description="Schiff-base intermediate with substrate" evidence="2">
    <location>
        <position position="177"/>
    </location>
</feature>
<dbReference type="PIRSF" id="PIRSF001365">
    <property type="entry name" value="DHDPS"/>
    <property type="match status" value="1"/>
</dbReference>
<evidence type="ECO:0000313" key="6">
    <source>
        <dbReference type="Proteomes" id="UP000005222"/>
    </source>
</evidence>
<protein>
    <submittedName>
        <fullName evidence="5">Piso0_003695 protein</fullName>
    </submittedName>
</protein>
<accession>G8Y6C4</accession>
<organism evidence="5 6">
    <name type="scientific">Pichia sorbitophila (strain ATCC MYA-4447 / BCRC 22081 / CBS 7064 / NBRC 10061 / NRRL Y-12695)</name>
    <name type="common">Hybrid yeast</name>
    <dbReference type="NCBI Taxonomy" id="559304"/>
    <lineage>
        <taxon>Eukaryota</taxon>
        <taxon>Fungi</taxon>
        <taxon>Dikarya</taxon>
        <taxon>Ascomycota</taxon>
        <taxon>Saccharomycotina</taxon>
        <taxon>Pichiomycetes</taxon>
        <taxon>Debaryomycetaceae</taxon>
        <taxon>Millerozyma</taxon>
    </lineage>
</organism>
<dbReference type="eggNOG" id="ENOG502RFPT">
    <property type="taxonomic scope" value="Eukaryota"/>
</dbReference>
<evidence type="ECO:0000313" key="5">
    <source>
        <dbReference type="EMBL" id="CCE84154.1"/>
    </source>
</evidence>
<evidence type="ECO:0000256" key="2">
    <source>
        <dbReference type="PIRSR" id="PIRSR001365-1"/>
    </source>
</evidence>
<dbReference type="PRINTS" id="PR00146">
    <property type="entry name" value="DHPICSNTHASE"/>
</dbReference>
<comment type="similarity">
    <text evidence="1">Belongs to the DapA family.</text>
</comment>
<dbReference type="GO" id="GO:0008840">
    <property type="term" value="F:4-hydroxy-tetrahydrodipicolinate synthase activity"/>
    <property type="evidence" value="ECO:0007669"/>
    <property type="project" value="TreeGrafter"/>
</dbReference>
<dbReference type="Pfam" id="PF00701">
    <property type="entry name" value="DHDPS"/>
    <property type="match status" value="1"/>
</dbReference>
<evidence type="ECO:0000313" key="4">
    <source>
        <dbReference type="EMBL" id="CCE83123.1"/>
    </source>
</evidence>
<dbReference type="AlphaFoldDB" id="G8Y6C4"/>
<reference evidence="5" key="1">
    <citation type="submission" date="2011-10" db="EMBL/GenBank/DDBJ databases">
        <authorList>
            <person name="Genoscope - CEA"/>
        </authorList>
    </citation>
    <scope>NUCLEOTIDE SEQUENCE</scope>
</reference>
<evidence type="ECO:0000256" key="3">
    <source>
        <dbReference type="PIRSR" id="PIRSR001365-2"/>
    </source>
</evidence>
<feature type="active site" description="Proton donor/acceptor" evidence="2">
    <location>
        <position position="148"/>
    </location>
</feature>